<feature type="transmembrane region" description="Helical" evidence="11">
    <location>
        <begin position="1181"/>
        <end position="1203"/>
    </location>
</feature>
<keyword evidence="5 11" id="KW-0812">Transmembrane</keyword>
<keyword evidence="6 12" id="KW-0732">Signal</keyword>
<dbReference type="InterPro" id="IPR046956">
    <property type="entry name" value="RLP23-like"/>
</dbReference>
<keyword evidence="9 11" id="KW-0472">Membrane</keyword>
<dbReference type="InterPro" id="IPR001611">
    <property type="entry name" value="Leu-rich_rpt"/>
</dbReference>
<dbReference type="InterPro" id="IPR003591">
    <property type="entry name" value="Leu-rich_rpt_typical-subtyp"/>
</dbReference>
<dbReference type="Pfam" id="PF13855">
    <property type="entry name" value="LRR_8"/>
    <property type="match status" value="1"/>
</dbReference>
<evidence type="ECO:0000256" key="5">
    <source>
        <dbReference type="ARBA" id="ARBA00022692"/>
    </source>
</evidence>
<evidence type="ECO:0000256" key="3">
    <source>
        <dbReference type="ARBA" id="ARBA00022475"/>
    </source>
</evidence>
<dbReference type="SMART" id="SM00369">
    <property type="entry name" value="LRR_TYP"/>
    <property type="match status" value="9"/>
</dbReference>
<dbReference type="InterPro" id="IPR013210">
    <property type="entry name" value="LRR_N_plant-typ"/>
</dbReference>
<dbReference type="PANTHER" id="PTHR48061">
    <property type="entry name" value="LEUCINE-RICH REPEAT RECEPTOR PROTEIN KINASE EMS1-LIKE-RELATED"/>
    <property type="match status" value="1"/>
</dbReference>
<dbReference type="FunFam" id="3.80.10.10:FF:000213">
    <property type="entry name" value="Tyrosine-sulfated glycopeptide receptor 1"/>
    <property type="match status" value="1"/>
</dbReference>
<dbReference type="FunFam" id="3.80.10.10:FF:000095">
    <property type="entry name" value="LRR receptor-like serine/threonine-protein kinase GSO1"/>
    <property type="match status" value="1"/>
</dbReference>
<dbReference type="Proteomes" id="UP001231189">
    <property type="component" value="Unassembled WGS sequence"/>
</dbReference>
<evidence type="ECO:0000259" key="14">
    <source>
        <dbReference type="Pfam" id="PF23598"/>
    </source>
</evidence>
<evidence type="ECO:0000256" key="8">
    <source>
        <dbReference type="ARBA" id="ARBA00022989"/>
    </source>
</evidence>
<evidence type="ECO:0000256" key="4">
    <source>
        <dbReference type="ARBA" id="ARBA00022614"/>
    </source>
</evidence>
<name>A0AAD8SNJ6_LOLMU</name>
<dbReference type="InterPro" id="IPR032675">
    <property type="entry name" value="LRR_dom_sf"/>
</dbReference>
<evidence type="ECO:0000313" key="15">
    <source>
        <dbReference type="EMBL" id="KAK1660884.1"/>
    </source>
</evidence>
<keyword evidence="8 11" id="KW-1133">Transmembrane helix</keyword>
<proteinExistence type="inferred from homology"/>
<dbReference type="SUPFAM" id="SSF52058">
    <property type="entry name" value="L domain-like"/>
    <property type="match status" value="1"/>
</dbReference>
<feature type="chain" id="PRO_5042215178" description="Leucine-rich repeat-containing N-terminal plant-type domain-containing protein" evidence="12">
    <location>
        <begin position="23"/>
        <end position="1219"/>
    </location>
</feature>
<dbReference type="Gene3D" id="3.80.10.10">
    <property type="entry name" value="Ribonuclease Inhibitor"/>
    <property type="match status" value="6"/>
</dbReference>
<protein>
    <recommendedName>
        <fullName evidence="17">Leucine-rich repeat-containing N-terminal plant-type domain-containing protein</fullName>
    </recommendedName>
</protein>
<accession>A0AAD8SNJ6</accession>
<dbReference type="InterPro" id="IPR055414">
    <property type="entry name" value="LRR_R13L4/SHOC2-like"/>
</dbReference>
<evidence type="ECO:0000313" key="16">
    <source>
        <dbReference type="Proteomes" id="UP001231189"/>
    </source>
</evidence>
<evidence type="ECO:0000259" key="13">
    <source>
        <dbReference type="Pfam" id="PF08263"/>
    </source>
</evidence>
<evidence type="ECO:0000256" key="7">
    <source>
        <dbReference type="ARBA" id="ARBA00022737"/>
    </source>
</evidence>
<dbReference type="SUPFAM" id="SSF52047">
    <property type="entry name" value="RNI-like"/>
    <property type="match status" value="2"/>
</dbReference>
<dbReference type="Pfam" id="PF08263">
    <property type="entry name" value="LRRNT_2"/>
    <property type="match status" value="1"/>
</dbReference>
<dbReference type="Pfam" id="PF23598">
    <property type="entry name" value="LRR_14"/>
    <property type="match status" value="1"/>
</dbReference>
<feature type="domain" description="Disease resistance R13L4/SHOC-2-like LRR" evidence="14">
    <location>
        <begin position="309"/>
        <end position="465"/>
    </location>
</feature>
<dbReference type="PANTHER" id="PTHR48061:SF36">
    <property type="entry name" value="RECEPTOR-LIKE PROTEIN 12"/>
    <property type="match status" value="1"/>
</dbReference>
<sequence>MFGLRPMALISWVLLLFPAVLPVLATAGAHGDGKSDLRCHPDQAVSLLQLKKSFSFFRYPNPLESWQDGTDCCLWEGVGCSKSSGHVTALELRGCGLYSEGLDPAIFELTSLQLLDLSMNNFGSRSIPTSGFERLSLLTHLNFSNSGFSGQIPTVIGRLASLISLDLSCLYDINPDDSVYGDDTSIGDVTNRLQLEQPNFQILLANLSNLRELYLDLVDMSSIKDWCPALAKSLPDLQVLSLSDCNLIDPICSSLSTLHFLTVINLGENYHMHASPFPAFFMDFPNLSVLQLPLTNLQGWFPRRTFRSKTLRVLDLSWNQELSGHVPNLSNVSSLQMLMLDGTNFSFAKPGPFSNLESLKTLSIDLNFVSMELQSSFGNLRSLEHLELSQMDSTRNLLPILSWIEDLHNLGSLKLYGDKWSLVSLSSVVKLKSLKSLAIFGCSFTKTVLSSLCNLVDLGTLEIVNCIFNGPIPSAIGNLKNLRSLKIIGCDFLGSIPYSIGNLKNLRNMEIRCDTYSYGTPDGSSRPLPGAIGNLSNLESLDITYCGFSGPIPDEVGLLEKLTVLRIGQCSLSGRIPNSIVNLTHLIDLDLSSNYLNGELSTSIFAIPTLQRLDINSNQLSGSIQDFDATSSHMVYVDLSTNQLIGNIPQSFFQLKSLAYFDISWNNFVGLVDLSSFWRLGNLVCLSLSNNNLSVMDIDGEGNNSASTFLPRVTKLELANCNLTEFPSSLAHVKQMSYLDLSCNRMSGAIPKSIWATWNSSLTYLNLSHNMLSIMQINSYVLPFSRLHTLDLSFNQLQGQIPMPSPPATLLYYSNNMFSSLLPNFTLYLGSEFKISENNISGHIPNSICDSNIYVLDLSSNNFSGRIPSCLIEDGYMTLLILRNNQFEGVLPNNIKYQCQLHTLDLNNNKIEGDLPITLTKCLQLEFLDFGNNHMVGTFPSWLGKLPTLRVLILRSNQFYGPVGGDLHGHDKSGEEFSSLQILDLASNNFSGNLSPEWFVGLKSMMTEFNTTGEIVRTFNGTDYQDAVTITYKSIYTTFDKILTTLTLIDLSDNSFDGTIPESLGRLISLLGLNMSGNAFTGVIPQEFGGMTLLESLDLSRNQLSGNIPEALTNLTFLGILNLSNNQLVGRIPKSTQFSTFQNRSFEGNQGLCGLPLPNPCGVSSAPPSQLHLQKSSDVDVVLFLFVGLGFGVGFAAAILMRWGRIGERLVKSVRALRT</sequence>
<evidence type="ECO:0000256" key="10">
    <source>
        <dbReference type="ARBA" id="ARBA00023180"/>
    </source>
</evidence>
<evidence type="ECO:0000256" key="9">
    <source>
        <dbReference type="ARBA" id="ARBA00023136"/>
    </source>
</evidence>
<evidence type="ECO:0000256" key="1">
    <source>
        <dbReference type="ARBA" id="ARBA00004251"/>
    </source>
</evidence>
<reference evidence="15" key="1">
    <citation type="submission" date="2023-07" db="EMBL/GenBank/DDBJ databases">
        <title>A chromosome-level genome assembly of Lolium multiflorum.</title>
        <authorList>
            <person name="Chen Y."/>
            <person name="Copetti D."/>
            <person name="Kolliker R."/>
            <person name="Studer B."/>
        </authorList>
    </citation>
    <scope>NUCLEOTIDE SEQUENCE</scope>
    <source>
        <strain evidence="15">02402/16</strain>
        <tissue evidence="15">Leaf</tissue>
    </source>
</reference>
<comment type="subcellular location">
    <subcellularLocation>
        <location evidence="1">Cell membrane</location>
        <topology evidence="1">Single-pass type I membrane protein</topology>
    </subcellularLocation>
</comment>
<comment type="caution">
    <text evidence="15">The sequence shown here is derived from an EMBL/GenBank/DDBJ whole genome shotgun (WGS) entry which is preliminary data.</text>
</comment>
<keyword evidence="4" id="KW-0433">Leucine-rich repeat</keyword>
<dbReference type="GO" id="GO:0005886">
    <property type="term" value="C:plasma membrane"/>
    <property type="evidence" value="ECO:0007669"/>
    <property type="project" value="UniProtKB-SubCell"/>
</dbReference>
<evidence type="ECO:0000256" key="11">
    <source>
        <dbReference type="SAM" id="Phobius"/>
    </source>
</evidence>
<dbReference type="AlphaFoldDB" id="A0AAD8SNJ6"/>
<keyword evidence="16" id="KW-1185">Reference proteome</keyword>
<keyword evidence="7" id="KW-0677">Repeat</keyword>
<evidence type="ECO:0008006" key="17">
    <source>
        <dbReference type="Google" id="ProtNLM"/>
    </source>
</evidence>
<comment type="similarity">
    <text evidence="2">Belongs to the RLP family.</text>
</comment>
<keyword evidence="3" id="KW-1003">Cell membrane</keyword>
<keyword evidence="10" id="KW-0325">Glycoprotein</keyword>
<feature type="signal peptide" evidence="12">
    <location>
        <begin position="1"/>
        <end position="22"/>
    </location>
</feature>
<dbReference type="Pfam" id="PF00560">
    <property type="entry name" value="LRR_1"/>
    <property type="match status" value="5"/>
</dbReference>
<dbReference type="EMBL" id="JAUUTY010000003">
    <property type="protein sequence ID" value="KAK1660884.1"/>
    <property type="molecule type" value="Genomic_DNA"/>
</dbReference>
<gene>
    <name evidence="15" type="ORF">QYE76_049043</name>
</gene>
<evidence type="ECO:0000256" key="12">
    <source>
        <dbReference type="SAM" id="SignalP"/>
    </source>
</evidence>
<evidence type="ECO:0000256" key="2">
    <source>
        <dbReference type="ARBA" id="ARBA00009592"/>
    </source>
</evidence>
<feature type="domain" description="Leucine-rich repeat-containing N-terminal plant-type" evidence="13">
    <location>
        <begin position="40"/>
        <end position="81"/>
    </location>
</feature>
<organism evidence="15 16">
    <name type="scientific">Lolium multiflorum</name>
    <name type="common">Italian ryegrass</name>
    <name type="synonym">Lolium perenne subsp. multiflorum</name>
    <dbReference type="NCBI Taxonomy" id="4521"/>
    <lineage>
        <taxon>Eukaryota</taxon>
        <taxon>Viridiplantae</taxon>
        <taxon>Streptophyta</taxon>
        <taxon>Embryophyta</taxon>
        <taxon>Tracheophyta</taxon>
        <taxon>Spermatophyta</taxon>
        <taxon>Magnoliopsida</taxon>
        <taxon>Liliopsida</taxon>
        <taxon>Poales</taxon>
        <taxon>Poaceae</taxon>
        <taxon>BOP clade</taxon>
        <taxon>Pooideae</taxon>
        <taxon>Poodae</taxon>
        <taxon>Poeae</taxon>
        <taxon>Poeae Chloroplast Group 2 (Poeae type)</taxon>
        <taxon>Loliodinae</taxon>
        <taxon>Loliinae</taxon>
        <taxon>Lolium</taxon>
    </lineage>
</organism>
<evidence type="ECO:0000256" key="6">
    <source>
        <dbReference type="ARBA" id="ARBA00022729"/>
    </source>
</evidence>